<reference evidence="2 4" key="2">
    <citation type="submission" date="2015-09" db="EMBL/GenBank/DDBJ databases">
        <authorList>
            <person name="Rodrigo-Torres L."/>
            <person name="Arahal D.R."/>
        </authorList>
    </citation>
    <scope>NUCLEOTIDE SEQUENCE [LARGE SCALE GENOMIC DNA]</scope>
    <source>
        <strain evidence="2 4">CECT 5118</strain>
    </source>
</reference>
<dbReference type="OrthoDB" id="7851370at2"/>
<gene>
    <name evidence="2" type="ORF">TL5118_00143</name>
    <name evidence="3" type="ORF">TL5120_00175</name>
</gene>
<organism evidence="3 5">
    <name type="scientific">Thalassovita autumnalis</name>
    <dbReference type="NCBI Taxonomy" id="2072972"/>
    <lineage>
        <taxon>Bacteria</taxon>
        <taxon>Pseudomonadati</taxon>
        <taxon>Pseudomonadota</taxon>
        <taxon>Alphaproteobacteria</taxon>
        <taxon>Rhodobacterales</taxon>
        <taxon>Roseobacteraceae</taxon>
        <taxon>Thalassovita</taxon>
    </lineage>
</organism>
<dbReference type="Proteomes" id="UP000051086">
    <property type="component" value="Unassembled WGS sequence"/>
</dbReference>
<evidence type="ECO:0000313" key="5">
    <source>
        <dbReference type="Proteomes" id="UP000051887"/>
    </source>
</evidence>
<reference evidence="3 5" key="1">
    <citation type="submission" date="2015-09" db="EMBL/GenBank/DDBJ databases">
        <authorList>
            <consortium name="Swine Surveillance"/>
        </authorList>
    </citation>
    <scope>NUCLEOTIDE SEQUENCE [LARGE SCALE GENOMIC DNA]</scope>
    <source>
        <strain evidence="3 5">5120</strain>
    </source>
</reference>
<proteinExistence type="predicted"/>
<dbReference type="EMBL" id="CYSC01000003">
    <property type="protein sequence ID" value="CUH70399.1"/>
    <property type="molecule type" value="Genomic_DNA"/>
</dbReference>
<evidence type="ECO:0000313" key="2">
    <source>
        <dbReference type="EMBL" id="CUH62708.1"/>
    </source>
</evidence>
<evidence type="ECO:0008006" key="6">
    <source>
        <dbReference type="Google" id="ProtNLM"/>
    </source>
</evidence>
<sequence>MIRYASALLAPLLVVACGEDPGGTNTDFGMTTNTADATVAGNLRAVNYDPVTQELVLSMRAIHGNQTNVTYVRRADLDASVPGYEVYMLQTTPADRHYTAVFAESNDSHVIAGAVMDGGNNNQFFGGSFYGRQGLDVYSPYTETRRGEAQYYGTYAGVTNLDSNGDQLLDQSGLPSGSTGPSQSDRITGKIELNVNFKEGLLDGEIFNRTLVDDVQGIGALPVIALKDGTITAEGTFVGVAEYLTVENAQIGSFGGIFGGSQASSVAGTVYLEEYDGTTGTISNEAEYGVFVLTRCGAAGADPDCGTN</sequence>
<dbReference type="InterPro" id="IPR011250">
    <property type="entry name" value="OMP/PagP_B-barrel"/>
</dbReference>
<accession>A0A0N7LWY5</accession>
<protein>
    <recommendedName>
        <fullName evidence="6">Transferrin binding protein-like solute binding protein</fullName>
    </recommendedName>
</protein>
<feature type="region of interest" description="Disordered" evidence="1">
    <location>
        <begin position="167"/>
        <end position="186"/>
    </location>
</feature>
<evidence type="ECO:0000256" key="1">
    <source>
        <dbReference type="SAM" id="MobiDB-lite"/>
    </source>
</evidence>
<dbReference type="Proteomes" id="UP000051887">
    <property type="component" value="Unassembled WGS sequence"/>
</dbReference>
<name>A0A0N7LWY5_9RHOB</name>
<dbReference type="RefSeq" id="WP_058241747.1">
    <property type="nucleotide sequence ID" value="NZ_CYSB01000004.1"/>
</dbReference>
<evidence type="ECO:0000313" key="4">
    <source>
        <dbReference type="Proteomes" id="UP000051086"/>
    </source>
</evidence>
<dbReference type="PROSITE" id="PS51257">
    <property type="entry name" value="PROKAR_LIPOPROTEIN"/>
    <property type="match status" value="1"/>
</dbReference>
<evidence type="ECO:0000313" key="3">
    <source>
        <dbReference type="EMBL" id="CUH70399.1"/>
    </source>
</evidence>
<keyword evidence="4" id="KW-1185">Reference proteome</keyword>
<dbReference type="AlphaFoldDB" id="A0A0N7LWY5"/>
<dbReference type="Gene3D" id="2.40.160.90">
    <property type="match status" value="1"/>
</dbReference>
<dbReference type="EMBL" id="CYSB01000004">
    <property type="protein sequence ID" value="CUH62708.1"/>
    <property type="molecule type" value="Genomic_DNA"/>
</dbReference>
<dbReference type="SUPFAM" id="SSF56925">
    <property type="entry name" value="OMPA-like"/>
    <property type="match status" value="1"/>
</dbReference>